<evidence type="ECO:0000313" key="2">
    <source>
        <dbReference type="Proteomes" id="UP000796880"/>
    </source>
</evidence>
<comment type="caution">
    <text evidence="1">The sequence shown here is derived from an EMBL/GenBank/DDBJ whole genome shotgun (WGS) entry which is preliminary data.</text>
</comment>
<dbReference type="Proteomes" id="UP000796880">
    <property type="component" value="Unassembled WGS sequence"/>
</dbReference>
<organism evidence="1 2">
    <name type="scientific">Rhamnella rubrinervis</name>
    <dbReference type="NCBI Taxonomy" id="2594499"/>
    <lineage>
        <taxon>Eukaryota</taxon>
        <taxon>Viridiplantae</taxon>
        <taxon>Streptophyta</taxon>
        <taxon>Embryophyta</taxon>
        <taxon>Tracheophyta</taxon>
        <taxon>Spermatophyta</taxon>
        <taxon>Magnoliopsida</taxon>
        <taxon>eudicotyledons</taxon>
        <taxon>Gunneridae</taxon>
        <taxon>Pentapetalae</taxon>
        <taxon>rosids</taxon>
        <taxon>fabids</taxon>
        <taxon>Rosales</taxon>
        <taxon>Rhamnaceae</taxon>
        <taxon>rhamnoid group</taxon>
        <taxon>Rhamneae</taxon>
        <taxon>Rhamnella</taxon>
    </lineage>
</organism>
<evidence type="ECO:0000313" key="1">
    <source>
        <dbReference type="EMBL" id="KAF3437484.1"/>
    </source>
</evidence>
<dbReference type="EMBL" id="VOIH02000009">
    <property type="protein sequence ID" value="KAF3437484.1"/>
    <property type="molecule type" value="Genomic_DNA"/>
</dbReference>
<reference evidence="1" key="1">
    <citation type="submission" date="2020-03" db="EMBL/GenBank/DDBJ databases">
        <title>A high-quality chromosome-level genome assembly of a woody plant with both climbing and erect habits, Rhamnella rubrinervis.</title>
        <authorList>
            <person name="Lu Z."/>
            <person name="Yang Y."/>
            <person name="Zhu X."/>
            <person name="Sun Y."/>
        </authorList>
    </citation>
    <scope>NUCLEOTIDE SEQUENCE</scope>
    <source>
        <strain evidence="1">BYM</strain>
        <tissue evidence="1">Leaf</tissue>
    </source>
</reference>
<accession>A0A8K0GT71</accession>
<name>A0A8K0GT71_9ROSA</name>
<gene>
    <name evidence="1" type="ORF">FNV43_RR20237</name>
</gene>
<proteinExistence type="predicted"/>
<protein>
    <submittedName>
        <fullName evidence="1">Uncharacterized protein</fullName>
    </submittedName>
</protein>
<sequence>MRNRIEEEFHVALVFVFFVVFKEGESSSKWDIKGGYSDCGMVEACIMRVLLMLYMQYGFGPANGRGPKRQSILLHGHAIWRPFHMAWVWPVHVTIALDSKWRNGGPTKMAVRLHNGGFDPKRKVLIAILRVRR</sequence>
<keyword evidence="2" id="KW-1185">Reference proteome</keyword>
<dbReference type="AlphaFoldDB" id="A0A8K0GT71"/>